<evidence type="ECO:0000256" key="2">
    <source>
        <dbReference type="SAM" id="MobiDB-lite"/>
    </source>
</evidence>
<feature type="region of interest" description="Disordered" evidence="2">
    <location>
        <begin position="57"/>
        <end position="152"/>
    </location>
</feature>
<organism evidence="4 5">
    <name type="scientific">Podospora bellae-mahoneyi</name>
    <dbReference type="NCBI Taxonomy" id="2093777"/>
    <lineage>
        <taxon>Eukaryota</taxon>
        <taxon>Fungi</taxon>
        <taxon>Dikarya</taxon>
        <taxon>Ascomycota</taxon>
        <taxon>Pezizomycotina</taxon>
        <taxon>Sordariomycetes</taxon>
        <taxon>Sordariomycetidae</taxon>
        <taxon>Sordariales</taxon>
        <taxon>Podosporaceae</taxon>
        <taxon>Podospora</taxon>
    </lineage>
</organism>
<keyword evidence="5" id="KW-1185">Reference proteome</keyword>
<accession>A0ABR0FPS1</accession>
<keyword evidence="1" id="KW-0539">Nucleus</keyword>
<dbReference type="RefSeq" id="XP_062734850.1">
    <property type="nucleotide sequence ID" value="XM_062876268.1"/>
</dbReference>
<reference evidence="4 5" key="1">
    <citation type="journal article" date="2023" name="bioRxiv">
        <title>High-quality genome assemblies of four members of thePodospora anserinaspecies complex.</title>
        <authorList>
            <person name="Ament-Velasquez S.L."/>
            <person name="Vogan A.A."/>
            <person name="Wallerman O."/>
            <person name="Hartmann F."/>
            <person name="Gautier V."/>
            <person name="Silar P."/>
            <person name="Giraud T."/>
            <person name="Johannesson H."/>
        </authorList>
    </citation>
    <scope>NUCLEOTIDE SEQUENCE [LARGE SCALE GENOMIC DNA]</scope>
    <source>
        <strain evidence="4 5">CBS 112042</strain>
    </source>
</reference>
<dbReference type="SMART" id="SM00066">
    <property type="entry name" value="GAL4"/>
    <property type="match status" value="1"/>
</dbReference>
<feature type="region of interest" description="Disordered" evidence="2">
    <location>
        <begin position="242"/>
        <end position="290"/>
    </location>
</feature>
<dbReference type="Gene3D" id="4.10.240.10">
    <property type="entry name" value="Zn(2)-C6 fungal-type DNA-binding domain"/>
    <property type="match status" value="1"/>
</dbReference>
<dbReference type="PANTHER" id="PTHR37534">
    <property type="entry name" value="TRANSCRIPTIONAL ACTIVATOR PROTEIN UGA3"/>
    <property type="match status" value="1"/>
</dbReference>
<name>A0ABR0FPS1_9PEZI</name>
<dbReference type="SUPFAM" id="SSF57701">
    <property type="entry name" value="Zn2/Cys6 DNA-binding domain"/>
    <property type="match status" value="1"/>
</dbReference>
<evidence type="ECO:0000313" key="4">
    <source>
        <dbReference type="EMBL" id="KAK4645874.1"/>
    </source>
</evidence>
<dbReference type="CDD" id="cd00067">
    <property type="entry name" value="GAL4"/>
    <property type="match status" value="1"/>
</dbReference>
<dbReference type="Pfam" id="PF00172">
    <property type="entry name" value="Zn_clus"/>
    <property type="match status" value="1"/>
</dbReference>
<protein>
    <recommendedName>
        <fullName evidence="3">Zn(2)-C6 fungal-type domain-containing protein</fullName>
    </recommendedName>
</protein>
<dbReference type="InterPro" id="IPR036864">
    <property type="entry name" value="Zn2-C6_fun-type_DNA-bd_sf"/>
</dbReference>
<dbReference type="GeneID" id="87895750"/>
<sequence length="290" mass="30721">MADTLKRTFHGCLTCRKRKVRCLGGSPSCQNCSRMNITCHSSFETNLRIRVSTPTGQKLVDNRPAPPIRGPRRCLPQPPAAAPAPAFDHTHQHQQNETYPSITFGPHFSSFSLSQPPPPPPPPPPTAGYGQGQGGGLAVQVPPQYTTTTSPAAVSIPSFDNGLYNWNSSFDFACVDPSLDPGFGNGFNNGVSTGMVNSSSTMGYGDLMPGLLLPPGFATSAQMPGLVVVSSESDFAGGGGGGGVFLPGGQEGTKEWVPKRRKRSKKVVEKEGEGEGGGWSYHRPQPYHLA</sequence>
<evidence type="ECO:0000259" key="3">
    <source>
        <dbReference type="PROSITE" id="PS50048"/>
    </source>
</evidence>
<dbReference type="InterPro" id="IPR001138">
    <property type="entry name" value="Zn2Cys6_DnaBD"/>
</dbReference>
<dbReference type="EMBL" id="JAFFGZ010000004">
    <property type="protein sequence ID" value="KAK4645874.1"/>
    <property type="molecule type" value="Genomic_DNA"/>
</dbReference>
<feature type="compositionally biased region" description="Gly residues" evidence="2">
    <location>
        <begin position="242"/>
        <end position="251"/>
    </location>
</feature>
<gene>
    <name evidence="4" type="ORF">QC761_205450</name>
</gene>
<comment type="caution">
    <text evidence="4">The sequence shown here is derived from an EMBL/GenBank/DDBJ whole genome shotgun (WGS) entry which is preliminary data.</text>
</comment>
<evidence type="ECO:0000256" key="1">
    <source>
        <dbReference type="ARBA" id="ARBA00023242"/>
    </source>
</evidence>
<feature type="compositionally biased region" description="Pro residues" evidence="2">
    <location>
        <begin position="115"/>
        <end position="126"/>
    </location>
</feature>
<dbReference type="PROSITE" id="PS00463">
    <property type="entry name" value="ZN2_CY6_FUNGAL_1"/>
    <property type="match status" value="1"/>
</dbReference>
<proteinExistence type="predicted"/>
<dbReference type="PANTHER" id="PTHR37534:SF7">
    <property type="entry name" value="TRANSCRIPTIONAL ACTIVATOR PROTEIN UGA3"/>
    <property type="match status" value="1"/>
</dbReference>
<evidence type="ECO:0000313" key="5">
    <source>
        <dbReference type="Proteomes" id="UP001322138"/>
    </source>
</evidence>
<dbReference type="Proteomes" id="UP001322138">
    <property type="component" value="Unassembled WGS sequence"/>
</dbReference>
<feature type="domain" description="Zn(2)-C6 fungal-type" evidence="3">
    <location>
        <begin position="11"/>
        <end position="39"/>
    </location>
</feature>
<dbReference type="PROSITE" id="PS50048">
    <property type="entry name" value="ZN2_CY6_FUNGAL_2"/>
    <property type="match status" value="1"/>
</dbReference>